<dbReference type="GO" id="GO:0005829">
    <property type="term" value="C:cytosol"/>
    <property type="evidence" value="ECO:0007669"/>
    <property type="project" value="TreeGrafter"/>
</dbReference>
<feature type="binding site" evidence="9">
    <location>
        <begin position="89"/>
        <end position="92"/>
    </location>
    <ligand>
        <name>5-phospho-alpha-D-ribose 1-diphosphate</name>
        <dbReference type="ChEBI" id="CHEBI:58017"/>
    </ligand>
</feature>
<evidence type="ECO:0000256" key="4">
    <source>
        <dbReference type="ARBA" id="ARBA00022679"/>
    </source>
</evidence>
<feature type="binding site" evidence="9">
    <location>
        <begin position="107"/>
        <end position="115"/>
    </location>
    <ligand>
        <name>5-phospho-alpha-D-ribose 1-diphosphate</name>
        <dbReference type="ChEBI" id="CHEBI:58017"/>
    </ligand>
</feature>
<keyword evidence="2 9" id="KW-0028">Amino-acid biosynthesis</keyword>
<feature type="binding site" evidence="9">
    <location>
        <position position="225"/>
    </location>
    <ligand>
        <name>Mg(2+)</name>
        <dbReference type="ChEBI" id="CHEBI:18420"/>
        <label>1</label>
    </ligand>
</feature>
<dbReference type="SUPFAM" id="SSF52418">
    <property type="entry name" value="Nucleoside phosphorylase/phosphoribosyltransferase catalytic domain"/>
    <property type="match status" value="1"/>
</dbReference>
<name>A0A0G1VQQ5_9BACT</name>
<comment type="caution">
    <text evidence="9">Lacks conserved residue(s) required for the propagation of feature annotation.</text>
</comment>
<evidence type="ECO:0000256" key="5">
    <source>
        <dbReference type="ARBA" id="ARBA00022822"/>
    </source>
</evidence>
<keyword evidence="9" id="KW-0479">Metal-binding</keyword>
<dbReference type="GO" id="GO:0000162">
    <property type="term" value="P:L-tryptophan biosynthetic process"/>
    <property type="evidence" value="ECO:0007669"/>
    <property type="project" value="UniProtKB-UniRule"/>
</dbReference>
<evidence type="ECO:0000256" key="7">
    <source>
        <dbReference type="ARBA" id="ARBA00052328"/>
    </source>
</evidence>
<keyword evidence="4 9" id="KW-0808">Transferase</keyword>
<proteinExistence type="inferred from homology"/>
<protein>
    <recommendedName>
        <fullName evidence="9">Anthranilate phosphoribosyltransferase</fullName>
        <ecNumber evidence="9">2.4.2.18</ecNumber>
    </recommendedName>
</protein>
<evidence type="ECO:0000256" key="6">
    <source>
        <dbReference type="ARBA" id="ARBA00023141"/>
    </source>
</evidence>
<dbReference type="Gene3D" id="3.40.1030.10">
    <property type="entry name" value="Nucleoside phosphorylase/phosphoribosyltransferase catalytic domain"/>
    <property type="match status" value="1"/>
</dbReference>
<feature type="binding site" evidence="9">
    <location>
        <position position="110"/>
    </location>
    <ligand>
        <name>anthranilate</name>
        <dbReference type="ChEBI" id="CHEBI:16567"/>
        <label>1</label>
    </ligand>
</feature>
<dbReference type="InterPro" id="IPR036320">
    <property type="entry name" value="Glycosyl_Trfase_fam3_N_dom_sf"/>
</dbReference>
<feature type="binding site" evidence="9">
    <location>
        <position position="224"/>
    </location>
    <ligand>
        <name>Mg(2+)</name>
        <dbReference type="ChEBI" id="CHEBI:18420"/>
        <label>2</label>
    </ligand>
</feature>
<comment type="subunit">
    <text evidence="9">Homodimer.</text>
</comment>
<comment type="caution">
    <text evidence="12">The sequence shown here is derived from an EMBL/GenBank/DDBJ whole genome shotgun (WGS) entry which is preliminary data.</text>
</comment>
<dbReference type="Pfam" id="PF02885">
    <property type="entry name" value="Glycos_trans_3N"/>
    <property type="match status" value="1"/>
</dbReference>
<feature type="binding site" evidence="9">
    <location>
        <position position="79"/>
    </location>
    <ligand>
        <name>5-phospho-alpha-D-ribose 1-diphosphate</name>
        <dbReference type="ChEBI" id="CHEBI:58017"/>
    </ligand>
</feature>
<keyword evidence="6 9" id="KW-0057">Aromatic amino acid biosynthesis</keyword>
<evidence type="ECO:0000256" key="2">
    <source>
        <dbReference type="ARBA" id="ARBA00022605"/>
    </source>
</evidence>
<evidence type="ECO:0000259" key="11">
    <source>
        <dbReference type="Pfam" id="PF02885"/>
    </source>
</evidence>
<feature type="binding site" evidence="9">
    <location>
        <position position="91"/>
    </location>
    <ligand>
        <name>Mg(2+)</name>
        <dbReference type="ChEBI" id="CHEBI:18420"/>
        <label>1</label>
    </ligand>
</feature>
<comment type="catalytic activity">
    <reaction evidence="7 9">
        <text>N-(5-phospho-beta-D-ribosyl)anthranilate + diphosphate = 5-phospho-alpha-D-ribose 1-diphosphate + anthranilate</text>
        <dbReference type="Rhea" id="RHEA:11768"/>
        <dbReference type="ChEBI" id="CHEBI:16567"/>
        <dbReference type="ChEBI" id="CHEBI:18277"/>
        <dbReference type="ChEBI" id="CHEBI:33019"/>
        <dbReference type="ChEBI" id="CHEBI:58017"/>
        <dbReference type="EC" id="2.4.2.18"/>
    </reaction>
</comment>
<dbReference type="PANTHER" id="PTHR43285">
    <property type="entry name" value="ANTHRANILATE PHOSPHORIBOSYLTRANSFERASE"/>
    <property type="match status" value="1"/>
</dbReference>
<dbReference type="PANTHER" id="PTHR43285:SF2">
    <property type="entry name" value="ANTHRANILATE PHOSPHORIBOSYLTRANSFERASE"/>
    <property type="match status" value="1"/>
</dbReference>
<dbReference type="Pfam" id="PF00591">
    <property type="entry name" value="Glycos_transf_3"/>
    <property type="match status" value="1"/>
</dbReference>
<keyword evidence="5 9" id="KW-0822">Tryptophan biosynthesis</keyword>
<dbReference type="EC" id="2.4.2.18" evidence="9"/>
<dbReference type="InterPro" id="IPR000312">
    <property type="entry name" value="Glycosyl_Trfase_fam3"/>
</dbReference>
<feature type="binding site" evidence="9">
    <location>
        <position position="225"/>
    </location>
    <ligand>
        <name>Mg(2+)</name>
        <dbReference type="ChEBI" id="CHEBI:18420"/>
        <label>2</label>
    </ligand>
</feature>
<gene>
    <name evidence="9" type="primary">trpD</name>
    <name evidence="12" type="ORF">UY44_C0007G0043</name>
</gene>
<comment type="function">
    <text evidence="9">Catalyzes the transfer of the phosphoribosyl group of 5-phosphorylribose-1-pyrophosphate (PRPP) to anthranilate to yield N-(5'-phosphoribosyl)-anthranilate (PRA).</text>
</comment>
<comment type="similarity">
    <text evidence="9">Belongs to the anthranilate phosphoribosyltransferase family.</text>
</comment>
<feature type="binding site" evidence="9">
    <location>
        <position position="79"/>
    </location>
    <ligand>
        <name>anthranilate</name>
        <dbReference type="ChEBI" id="CHEBI:16567"/>
        <label>1</label>
    </ligand>
</feature>
<dbReference type="NCBIfam" id="TIGR01245">
    <property type="entry name" value="trpD"/>
    <property type="match status" value="1"/>
</dbReference>
<evidence type="ECO:0000256" key="1">
    <source>
        <dbReference type="ARBA" id="ARBA00004907"/>
    </source>
</evidence>
<evidence type="ECO:0000256" key="8">
    <source>
        <dbReference type="ARBA" id="ARBA00061188"/>
    </source>
</evidence>
<sequence>MDATKILNTLVDKKDLTAAEARQFLIDVMDGVISPVQTGAILTAFRMKGESMSEVKGLIEGMREKMLPVHAEGAIDIVGTGGGAADPFNISTASAFVARGAGAKIAKHGNRAASSKCGSADVLEALGVRIVLTPAQAEDVFKNAGMVFLFAPQYHPSMKQVVLVRKELKIRTIFNALGPFSNPAGTKRQLVGVPNISLAEKLAEVARGLEYKHLLVVTSEDGMDEISTSAQTHVFEITERHVKKYMIDPAQLGFKKAELSSLQSGGPEENAAMIREILSGEKGPKRDIVILNAGVALYVAGIAKDVEQGIALAAESIDSGKAKQALDNLVKEAQRFADNAK</sequence>
<feature type="domain" description="Glycosyl transferase family 3" evidence="10">
    <location>
        <begin position="73"/>
        <end position="322"/>
    </location>
</feature>
<dbReference type="Gene3D" id="1.20.970.10">
    <property type="entry name" value="Transferase, Pyrimidine Nucleoside Phosphorylase, Chain C"/>
    <property type="match status" value="1"/>
</dbReference>
<dbReference type="FunFam" id="3.40.1030.10:FF:000002">
    <property type="entry name" value="Anthranilate phosphoribosyltransferase"/>
    <property type="match status" value="1"/>
</dbReference>
<dbReference type="InterPro" id="IPR005940">
    <property type="entry name" value="Anthranilate_Pribosyl_Tfrase"/>
</dbReference>
<evidence type="ECO:0000259" key="10">
    <source>
        <dbReference type="Pfam" id="PF00591"/>
    </source>
</evidence>
<dbReference type="InterPro" id="IPR035902">
    <property type="entry name" value="Nuc_phospho_transferase"/>
</dbReference>
<reference evidence="12 13" key="1">
    <citation type="journal article" date="2015" name="Nature">
        <title>rRNA introns, odd ribosomes, and small enigmatic genomes across a large radiation of phyla.</title>
        <authorList>
            <person name="Brown C.T."/>
            <person name="Hug L.A."/>
            <person name="Thomas B.C."/>
            <person name="Sharon I."/>
            <person name="Castelle C.J."/>
            <person name="Singh A."/>
            <person name="Wilkins M.J."/>
            <person name="Williams K.H."/>
            <person name="Banfield J.F."/>
        </authorList>
    </citation>
    <scope>NUCLEOTIDE SEQUENCE [LARGE SCALE GENOMIC DNA]</scope>
</reference>
<evidence type="ECO:0000256" key="9">
    <source>
        <dbReference type="HAMAP-Rule" id="MF_00211"/>
    </source>
</evidence>
<dbReference type="AlphaFoldDB" id="A0A0G1VQQ5"/>
<comment type="pathway">
    <text evidence="1 9">Amino-acid biosynthesis; L-tryptophan biosynthesis; L-tryptophan from chorismate: step 2/5.</text>
</comment>
<evidence type="ECO:0000313" key="13">
    <source>
        <dbReference type="Proteomes" id="UP000033965"/>
    </source>
</evidence>
<dbReference type="GO" id="GO:0004048">
    <property type="term" value="F:anthranilate phosphoribosyltransferase activity"/>
    <property type="evidence" value="ECO:0007669"/>
    <property type="project" value="UniProtKB-UniRule"/>
</dbReference>
<dbReference type="GO" id="GO:0000287">
    <property type="term" value="F:magnesium ion binding"/>
    <property type="evidence" value="ECO:0007669"/>
    <property type="project" value="UniProtKB-UniRule"/>
</dbReference>
<evidence type="ECO:0000313" key="12">
    <source>
        <dbReference type="EMBL" id="KKW08781.1"/>
    </source>
</evidence>
<keyword evidence="9" id="KW-0460">Magnesium</keyword>
<dbReference type="Proteomes" id="UP000033965">
    <property type="component" value="Unassembled WGS sequence"/>
</dbReference>
<dbReference type="EMBL" id="LCPZ01000007">
    <property type="protein sequence ID" value="KKW08781.1"/>
    <property type="molecule type" value="Genomic_DNA"/>
</dbReference>
<organism evidence="12 13">
    <name type="scientific">Candidatus Kaiserbacteria bacterium GW2011_GWA2_49_19</name>
    <dbReference type="NCBI Taxonomy" id="1618669"/>
    <lineage>
        <taxon>Bacteria</taxon>
        <taxon>Candidatus Kaiseribacteriota</taxon>
    </lineage>
</organism>
<dbReference type="InterPro" id="IPR017459">
    <property type="entry name" value="Glycosyl_Trfase_fam3_N_dom"/>
</dbReference>
<comment type="cofactor">
    <cofactor evidence="9">
        <name>Mg(2+)</name>
        <dbReference type="ChEBI" id="CHEBI:18420"/>
    </cofactor>
    <text evidence="9">Binds 2 magnesium ions per monomer.</text>
</comment>
<keyword evidence="3 9" id="KW-0328">Glycosyltransferase</keyword>
<dbReference type="PATRIC" id="fig|1618669.3.peg.315"/>
<evidence type="ECO:0000256" key="3">
    <source>
        <dbReference type="ARBA" id="ARBA00022676"/>
    </source>
</evidence>
<feature type="binding site" evidence="9">
    <location>
        <position position="165"/>
    </location>
    <ligand>
        <name>anthranilate</name>
        <dbReference type="ChEBI" id="CHEBI:16567"/>
        <label>2</label>
    </ligand>
</feature>
<feature type="binding site" evidence="9">
    <location>
        <position position="119"/>
    </location>
    <ligand>
        <name>5-phospho-alpha-D-ribose 1-diphosphate</name>
        <dbReference type="ChEBI" id="CHEBI:58017"/>
    </ligand>
</feature>
<feature type="domain" description="Glycosyl transferase family 3 N-terminal" evidence="11">
    <location>
        <begin position="5"/>
        <end position="66"/>
    </location>
</feature>
<dbReference type="UniPathway" id="UPA00035">
    <property type="reaction ID" value="UER00041"/>
</dbReference>
<dbReference type="SUPFAM" id="SSF47648">
    <property type="entry name" value="Nucleoside phosphorylase/phosphoribosyltransferase N-terminal domain"/>
    <property type="match status" value="1"/>
</dbReference>
<comment type="similarity">
    <text evidence="8">In the C-terminal section; belongs to the anthranilate phosphoribosyltransferase family.</text>
</comment>
<dbReference type="HAMAP" id="MF_00211">
    <property type="entry name" value="TrpD"/>
    <property type="match status" value="1"/>
</dbReference>
<accession>A0A0G1VQQ5</accession>